<evidence type="ECO:0000313" key="3">
    <source>
        <dbReference type="Proteomes" id="UP000604117"/>
    </source>
</evidence>
<protein>
    <recommendedName>
        <fullName evidence="1">M23ase beta-sheet core domain-containing protein</fullName>
    </recommendedName>
</protein>
<proteinExistence type="predicted"/>
<feature type="domain" description="M23ase beta-sheet core" evidence="1">
    <location>
        <begin position="2"/>
        <end position="81"/>
    </location>
</feature>
<dbReference type="InterPro" id="IPR016047">
    <property type="entry name" value="M23ase_b-sheet_dom"/>
</dbReference>
<dbReference type="EMBL" id="BONE01000018">
    <property type="protein sequence ID" value="GIF73150.1"/>
    <property type="molecule type" value="Genomic_DNA"/>
</dbReference>
<dbReference type="SUPFAM" id="SSF51261">
    <property type="entry name" value="Duplicated hybrid motif"/>
    <property type="match status" value="1"/>
</dbReference>
<evidence type="ECO:0000259" key="1">
    <source>
        <dbReference type="Pfam" id="PF01551"/>
    </source>
</evidence>
<dbReference type="InterPro" id="IPR011055">
    <property type="entry name" value="Dup_hybrid_motif"/>
</dbReference>
<dbReference type="Pfam" id="PF01551">
    <property type="entry name" value="Peptidase_M23"/>
    <property type="match status" value="1"/>
</dbReference>
<keyword evidence="3" id="KW-1185">Reference proteome</keyword>
<gene>
    <name evidence="2" type="ORF">Asi02nite_26680</name>
</gene>
<dbReference type="Proteomes" id="UP000604117">
    <property type="component" value="Unassembled WGS sequence"/>
</dbReference>
<reference evidence="2 3" key="1">
    <citation type="submission" date="2021-01" db="EMBL/GenBank/DDBJ databases">
        <title>Whole genome shotgun sequence of Asanoa siamensis NBRC 107932.</title>
        <authorList>
            <person name="Komaki H."/>
            <person name="Tamura T."/>
        </authorList>
    </citation>
    <scope>NUCLEOTIDE SEQUENCE [LARGE SCALE GENOMIC DNA]</scope>
    <source>
        <strain evidence="2 3">NBRC 107932</strain>
    </source>
</reference>
<evidence type="ECO:0000313" key="2">
    <source>
        <dbReference type="EMBL" id="GIF73150.1"/>
    </source>
</evidence>
<dbReference type="CDD" id="cd12797">
    <property type="entry name" value="M23_peptidase"/>
    <property type="match status" value="1"/>
</dbReference>
<sequence>MYSAGAGEVVFAGPVAGRPVISVQHADGLRTTYEPVSPVVRPGDRVTAGDPIGVLEAGHPGCPAAACLHWGLRRGMEYLDPLLLLGFRVRLLPI</sequence>
<name>A0ABQ4CPE5_9ACTN</name>
<organism evidence="2 3">
    <name type="scientific">Asanoa siamensis</name>
    <dbReference type="NCBI Taxonomy" id="926357"/>
    <lineage>
        <taxon>Bacteria</taxon>
        <taxon>Bacillati</taxon>
        <taxon>Actinomycetota</taxon>
        <taxon>Actinomycetes</taxon>
        <taxon>Micromonosporales</taxon>
        <taxon>Micromonosporaceae</taxon>
        <taxon>Asanoa</taxon>
    </lineage>
</organism>
<comment type="caution">
    <text evidence="2">The sequence shown here is derived from an EMBL/GenBank/DDBJ whole genome shotgun (WGS) entry which is preliminary data.</text>
</comment>
<accession>A0ABQ4CPE5</accession>
<dbReference type="Gene3D" id="2.70.70.10">
    <property type="entry name" value="Glucose Permease (Domain IIA)"/>
    <property type="match status" value="1"/>
</dbReference>